<name>A0ABM8W2Z6_GIGMA</name>
<reference evidence="1 2" key="1">
    <citation type="submission" date="2021-06" db="EMBL/GenBank/DDBJ databases">
        <authorList>
            <person name="Kallberg Y."/>
            <person name="Tangrot J."/>
            <person name="Rosling A."/>
        </authorList>
    </citation>
    <scope>NUCLEOTIDE SEQUENCE [LARGE SCALE GENOMIC DNA]</scope>
    <source>
        <strain evidence="1 2">120-4 pot B 10/14</strain>
    </source>
</reference>
<feature type="non-terminal residue" evidence="1">
    <location>
        <position position="1"/>
    </location>
</feature>
<dbReference type="Proteomes" id="UP000789901">
    <property type="component" value="Unassembled WGS sequence"/>
</dbReference>
<proteinExistence type="predicted"/>
<sequence>GLSVKCLNTSNKYSTIEVSFGSKFFHNLFIWNKEISNKNDYLELCNIASKFTKGEWLLVGNSLTNDKGEDLWEQLQMQTKKFPNDNMLYSSEYDILDSLKEKFSRFYADNKKIDANKKELFVYFLKGRMGGFRIEMFEERIFEENYKLFNRYINNFETESKLSKIKQK</sequence>
<protein>
    <submittedName>
        <fullName evidence="1">1787_t:CDS:1</fullName>
    </submittedName>
</protein>
<dbReference type="EMBL" id="CAJVQB010000879">
    <property type="protein sequence ID" value="CAG8511504.1"/>
    <property type="molecule type" value="Genomic_DNA"/>
</dbReference>
<evidence type="ECO:0000313" key="2">
    <source>
        <dbReference type="Proteomes" id="UP000789901"/>
    </source>
</evidence>
<organism evidence="1 2">
    <name type="scientific">Gigaspora margarita</name>
    <dbReference type="NCBI Taxonomy" id="4874"/>
    <lineage>
        <taxon>Eukaryota</taxon>
        <taxon>Fungi</taxon>
        <taxon>Fungi incertae sedis</taxon>
        <taxon>Mucoromycota</taxon>
        <taxon>Glomeromycotina</taxon>
        <taxon>Glomeromycetes</taxon>
        <taxon>Diversisporales</taxon>
        <taxon>Gigasporaceae</taxon>
        <taxon>Gigaspora</taxon>
    </lineage>
</organism>
<comment type="caution">
    <text evidence="1">The sequence shown here is derived from an EMBL/GenBank/DDBJ whole genome shotgun (WGS) entry which is preliminary data.</text>
</comment>
<accession>A0ABM8W2Z6</accession>
<evidence type="ECO:0000313" key="1">
    <source>
        <dbReference type="EMBL" id="CAG8511504.1"/>
    </source>
</evidence>
<keyword evidence="2" id="KW-1185">Reference proteome</keyword>
<gene>
    <name evidence="1" type="ORF">GMARGA_LOCUS2705</name>
</gene>